<dbReference type="AlphaFoldDB" id="A0A7J7GM19"/>
<dbReference type="GO" id="GO:0009739">
    <property type="term" value="P:response to gibberellin"/>
    <property type="evidence" value="ECO:0007669"/>
    <property type="project" value="InterPro"/>
</dbReference>
<dbReference type="Proteomes" id="UP000593564">
    <property type="component" value="Unassembled WGS sequence"/>
</dbReference>
<comment type="caution">
    <text evidence="4">The sequence shown here is derived from an EMBL/GenBank/DDBJ whole genome shotgun (WGS) entry which is preliminary data.</text>
</comment>
<reference evidence="5" key="1">
    <citation type="journal article" date="2020" name="Nat. Commun.">
        <title>Genome assembly of wild tea tree DASZ reveals pedigree and selection history of tea varieties.</title>
        <authorList>
            <person name="Zhang W."/>
            <person name="Zhang Y."/>
            <person name="Qiu H."/>
            <person name="Guo Y."/>
            <person name="Wan H."/>
            <person name="Zhang X."/>
            <person name="Scossa F."/>
            <person name="Alseekh S."/>
            <person name="Zhang Q."/>
            <person name="Wang P."/>
            <person name="Xu L."/>
            <person name="Schmidt M.H."/>
            <person name="Jia X."/>
            <person name="Li D."/>
            <person name="Zhu A."/>
            <person name="Guo F."/>
            <person name="Chen W."/>
            <person name="Ni D."/>
            <person name="Usadel B."/>
            <person name="Fernie A.R."/>
            <person name="Wen W."/>
        </authorList>
    </citation>
    <scope>NUCLEOTIDE SEQUENCE [LARGE SCALE GENOMIC DNA]</scope>
    <source>
        <strain evidence="5">cv. G240</strain>
    </source>
</reference>
<reference evidence="4 5" key="2">
    <citation type="submission" date="2020-07" db="EMBL/GenBank/DDBJ databases">
        <title>Genome assembly of wild tea tree DASZ reveals pedigree and selection history of tea varieties.</title>
        <authorList>
            <person name="Zhang W."/>
        </authorList>
    </citation>
    <scope>NUCLEOTIDE SEQUENCE [LARGE SCALE GENOMIC DNA]</scope>
    <source>
        <strain evidence="5">cv. G240</strain>
        <tissue evidence="4">Leaf</tissue>
    </source>
</reference>
<proteinExistence type="predicted"/>
<gene>
    <name evidence="4" type="ORF">HYC85_022412</name>
</gene>
<evidence type="ECO:0000259" key="3">
    <source>
        <dbReference type="PROSITE" id="PS50157"/>
    </source>
</evidence>
<feature type="domain" description="C2H2-type" evidence="3">
    <location>
        <begin position="200"/>
        <end position="227"/>
    </location>
</feature>
<dbReference type="InterPro" id="IPR044291">
    <property type="entry name" value="GIS/GIS2/ZFP8"/>
</dbReference>
<evidence type="ECO:0000256" key="2">
    <source>
        <dbReference type="SAM" id="MobiDB-lite"/>
    </source>
</evidence>
<dbReference type="PANTHER" id="PTHR46547:SF7">
    <property type="entry name" value="ZINC FINGER PROTEIN GIS"/>
    <property type="match status" value="1"/>
</dbReference>
<dbReference type="InterPro" id="IPR036236">
    <property type="entry name" value="Znf_C2H2_sf"/>
</dbReference>
<dbReference type="GO" id="GO:0003700">
    <property type="term" value="F:DNA-binding transcription factor activity"/>
    <property type="evidence" value="ECO:0007669"/>
    <property type="project" value="InterPro"/>
</dbReference>
<evidence type="ECO:0000256" key="1">
    <source>
        <dbReference type="PROSITE-ProRule" id="PRU00042"/>
    </source>
</evidence>
<feature type="compositionally biased region" description="Low complexity" evidence="2">
    <location>
        <begin position="346"/>
        <end position="357"/>
    </location>
</feature>
<protein>
    <recommendedName>
        <fullName evidence="3">C2H2-type domain-containing protein</fullName>
    </recommendedName>
</protein>
<keyword evidence="1" id="KW-0479">Metal-binding</keyword>
<organism evidence="4 5">
    <name type="scientific">Camellia sinensis</name>
    <name type="common">Tea plant</name>
    <name type="synonym">Thea sinensis</name>
    <dbReference type="NCBI Taxonomy" id="4442"/>
    <lineage>
        <taxon>Eukaryota</taxon>
        <taxon>Viridiplantae</taxon>
        <taxon>Streptophyta</taxon>
        <taxon>Embryophyta</taxon>
        <taxon>Tracheophyta</taxon>
        <taxon>Spermatophyta</taxon>
        <taxon>Magnoliopsida</taxon>
        <taxon>eudicotyledons</taxon>
        <taxon>Gunneridae</taxon>
        <taxon>Pentapetalae</taxon>
        <taxon>asterids</taxon>
        <taxon>Ericales</taxon>
        <taxon>Theaceae</taxon>
        <taxon>Camellia</taxon>
    </lineage>
</organism>
<keyword evidence="5" id="KW-1185">Reference proteome</keyword>
<dbReference type="EMBL" id="JACBKZ010000010">
    <property type="protein sequence ID" value="KAF5941245.1"/>
    <property type="molecule type" value="Genomic_DNA"/>
</dbReference>
<evidence type="ECO:0000313" key="4">
    <source>
        <dbReference type="EMBL" id="KAF5941245.1"/>
    </source>
</evidence>
<sequence length="434" mass="47874">MHTLTHNTVLEAQHPPRLGRWEMLLSHDRQTIPFIGPTTTPLSSSHHFTYKTSSPFHILLSSPLLSSHLSILLLLSKVVVQSSKPSSPPPLSSNRHLQSPLLFLLLLLLLLLMEKAERETHDFMNVDTFSQLPFIRPAPVKEKGIRLFGIEFGGGGDTTALTTDESDSADTNNPCEELVLKDDNNNNNNNNDNGESSRKFECHYCCRNFPTSQALGGHQNAHKRERQHAKRAHLQSAMVHGGFSDVYGLMNYPHHRLGSATAPPNPATMTYHHHNPYANTTPRFYGSHHGGGGGGGAYSHHHHQPPINGSPLALWRIPAVQNSPMLNRDRSMHHPLPLFASDDLKPSPMMGSSSSQSRYGYEAKSTVSELGQFGQFGQPEFKIQSLGRDLGNNVRVHGRVGRAWAVPNTIRVGLGQTPNPTEPARVAPLIGSHF</sequence>
<evidence type="ECO:0000313" key="5">
    <source>
        <dbReference type="Proteomes" id="UP000593564"/>
    </source>
</evidence>
<keyword evidence="1" id="KW-0863">Zinc-finger</keyword>
<dbReference type="PROSITE" id="PS00028">
    <property type="entry name" value="ZINC_FINGER_C2H2_1"/>
    <property type="match status" value="1"/>
</dbReference>
<feature type="region of interest" description="Disordered" evidence="2">
    <location>
        <begin position="159"/>
        <end position="192"/>
    </location>
</feature>
<dbReference type="SUPFAM" id="SSF57667">
    <property type="entry name" value="beta-beta-alpha zinc fingers"/>
    <property type="match status" value="1"/>
</dbReference>
<dbReference type="GO" id="GO:0010090">
    <property type="term" value="P:trichome morphogenesis"/>
    <property type="evidence" value="ECO:0007669"/>
    <property type="project" value="InterPro"/>
</dbReference>
<dbReference type="PROSITE" id="PS50157">
    <property type="entry name" value="ZINC_FINGER_C2H2_2"/>
    <property type="match status" value="1"/>
</dbReference>
<dbReference type="GO" id="GO:0008270">
    <property type="term" value="F:zinc ion binding"/>
    <property type="evidence" value="ECO:0007669"/>
    <property type="project" value="UniProtKB-KW"/>
</dbReference>
<name>A0A7J7GM19_CAMSI</name>
<dbReference type="InterPro" id="IPR013087">
    <property type="entry name" value="Znf_C2H2_type"/>
</dbReference>
<feature type="region of interest" description="Disordered" evidence="2">
    <location>
        <begin position="338"/>
        <end position="357"/>
    </location>
</feature>
<dbReference type="PANTHER" id="PTHR46547">
    <property type="entry name" value="ZINC FINGER PROTEIN GIS"/>
    <property type="match status" value="1"/>
</dbReference>
<accession>A0A7J7GM19</accession>
<keyword evidence="1" id="KW-0862">Zinc</keyword>